<evidence type="ECO:0000256" key="1">
    <source>
        <dbReference type="ARBA" id="ARBA00023015"/>
    </source>
</evidence>
<dbReference type="GO" id="GO:0003700">
    <property type="term" value="F:DNA-binding transcription factor activity"/>
    <property type="evidence" value="ECO:0007669"/>
    <property type="project" value="InterPro"/>
</dbReference>
<gene>
    <name evidence="4" type="ORF">J2S44_000669</name>
</gene>
<evidence type="ECO:0000256" key="2">
    <source>
        <dbReference type="ARBA" id="ARBA00023163"/>
    </source>
</evidence>
<accession>A0AAE3ZI74</accession>
<feature type="domain" description="HTH araC/xylS-type" evidence="3">
    <location>
        <begin position="19"/>
        <end position="53"/>
    </location>
</feature>
<reference evidence="4 5" key="1">
    <citation type="submission" date="2023-07" db="EMBL/GenBank/DDBJ databases">
        <title>Sequencing the genomes of 1000 actinobacteria strains.</title>
        <authorList>
            <person name="Klenk H.-P."/>
        </authorList>
    </citation>
    <scope>NUCLEOTIDE SEQUENCE [LARGE SCALE GENOMIC DNA]</scope>
    <source>
        <strain evidence="4 5">DSM 44711</strain>
    </source>
</reference>
<evidence type="ECO:0000313" key="4">
    <source>
        <dbReference type="EMBL" id="MDR7320419.1"/>
    </source>
</evidence>
<dbReference type="SUPFAM" id="SSF46689">
    <property type="entry name" value="Homeodomain-like"/>
    <property type="match status" value="1"/>
</dbReference>
<dbReference type="PROSITE" id="PS01124">
    <property type="entry name" value="HTH_ARAC_FAMILY_2"/>
    <property type="match status" value="1"/>
</dbReference>
<dbReference type="InterPro" id="IPR018060">
    <property type="entry name" value="HTH_AraC"/>
</dbReference>
<keyword evidence="4" id="KW-0238">DNA-binding</keyword>
<sequence length="57" mass="6219">MGCPRAAKPARRRSPGPAAVAAVARRWGLTDAAHYSKAFRAAYGLSPREWRAVRRAV</sequence>
<evidence type="ECO:0000259" key="3">
    <source>
        <dbReference type="PROSITE" id="PS01124"/>
    </source>
</evidence>
<organism evidence="4 5">
    <name type="scientific">Catenuloplanes niger</name>
    <dbReference type="NCBI Taxonomy" id="587534"/>
    <lineage>
        <taxon>Bacteria</taxon>
        <taxon>Bacillati</taxon>
        <taxon>Actinomycetota</taxon>
        <taxon>Actinomycetes</taxon>
        <taxon>Micromonosporales</taxon>
        <taxon>Micromonosporaceae</taxon>
        <taxon>Catenuloplanes</taxon>
    </lineage>
</organism>
<dbReference type="AlphaFoldDB" id="A0AAE3ZI74"/>
<keyword evidence="5" id="KW-1185">Reference proteome</keyword>
<dbReference type="GO" id="GO:0043565">
    <property type="term" value="F:sequence-specific DNA binding"/>
    <property type="evidence" value="ECO:0007669"/>
    <property type="project" value="InterPro"/>
</dbReference>
<name>A0AAE3ZI74_9ACTN</name>
<keyword evidence="1" id="KW-0805">Transcription regulation</keyword>
<dbReference type="Proteomes" id="UP001183629">
    <property type="component" value="Unassembled WGS sequence"/>
</dbReference>
<proteinExistence type="predicted"/>
<dbReference type="EMBL" id="JAVDYC010000001">
    <property type="protein sequence ID" value="MDR7320419.1"/>
    <property type="molecule type" value="Genomic_DNA"/>
</dbReference>
<dbReference type="Gene3D" id="1.10.10.60">
    <property type="entry name" value="Homeodomain-like"/>
    <property type="match status" value="1"/>
</dbReference>
<dbReference type="Pfam" id="PF00165">
    <property type="entry name" value="HTH_AraC"/>
    <property type="match status" value="1"/>
</dbReference>
<comment type="caution">
    <text evidence="4">The sequence shown here is derived from an EMBL/GenBank/DDBJ whole genome shotgun (WGS) entry which is preliminary data.</text>
</comment>
<dbReference type="RefSeq" id="WP_310408918.1">
    <property type="nucleotide sequence ID" value="NZ_JAVDYC010000001.1"/>
</dbReference>
<protein>
    <submittedName>
        <fullName evidence="4">AraC-like DNA-binding protein</fullName>
    </submittedName>
</protein>
<keyword evidence="2" id="KW-0804">Transcription</keyword>
<dbReference type="InterPro" id="IPR009057">
    <property type="entry name" value="Homeodomain-like_sf"/>
</dbReference>
<evidence type="ECO:0000313" key="5">
    <source>
        <dbReference type="Proteomes" id="UP001183629"/>
    </source>
</evidence>